<evidence type="ECO:0000313" key="11">
    <source>
        <dbReference type="Proteomes" id="UP000007798"/>
    </source>
</evidence>
<evidence type="ECO:0000256" key="1">
    <source>
        <dbReference type="ARBA" id="ARBA00004496"/>
    </source>
</evidence>
<evidence type="ECO:0000259" key="9">
    <source>
        <dbReference type="PROSITE" id="PS00028"/>
    </source>
</evidence>
<dbReference type="OMA" id="WTQTQQQ"/>
<comment type="similarity">
    <text evidence="8">Belongs to the REI1 family.</text>
</comment>
<keyword evidence="5" id="KW-0677">Repeat</keyword>
<dbReference type="OrthoDB" id="19329at2759"/>
<evidence type="ECO:0000256" key="3">
    <source>
        <dbReference type="ARBA" id="ARBA00022517"/>
    </source>
</evidence>
<dbReference type="Pfam" id="PF12171">
    <property type="entry name" value="zf-C2H2_jaz"/>
    <property type="match status" value="1"/>
</dbReference>
<comment type="subcellular location">
    <subcellularLocation>
        <location evidence="1">Cytoplasm</location>
    </subcellularLocation>
</comment>
<evidence type="ECO:0000256" key="4">
    <source>
        <dbReference type="ARBA" id="ARBA00022723"/>
    </source>
</evidence>
<evidence type="ECO:0000256" key="6">
    <source>
        <dbReference type="ARBA" id="ARBA00022771"/>
    </source>
</evidence>
<dbReference type="InParanoid" id="B4NCQ8"/>
<keyword evidence="3" id="KW-0690">Ribosome biogenesis</keyword>
<dbReference type="InterPro" id="IPR022755">
    <property type="entry name" value="Znf_C2H2_jaz"/>
</dbReference>
<dbReference type="HOGENOM" id="CLU_018787_0_1_1"/>
<accession>B4NCQ8</accession>
<dbReference type="GO" id="GO:0030687">
    <property type="term" value="C:preribosome, large subunit precursor"/>
    <property type="evidence" value="ECO:0007669"/>
    <property type="project" value="TreeGrafter"/>
</dbReference>
<keyword evidence="2" id="KW-0963">Cytoplasm</keyword>
<dbReference type="InterPro" id="IPR013087">
    <property type="entry name" value="Znf_C2H2_type"/>
</dbReference>
<dbReference type="FunCoup" id="B4NCQ8">
    <property type="interactions" value="511"/>
</dbReference>
<evidence type="ECO:0000256" key="8">
    <source>
        <dbReference type="ARBA" id="ARBA00034126"/>
    </source>
</evidence>
<dbReference type="Pfam" id="PF12756">
    <property type="entry name" value="zf-C2H2_2"/>
    <property type="match status" value="1"/>
</dbReference>
<sequence>MSQFTCINCDARFANADIQREHYKTDWHRYNLKRRVAQLPPVTAEEFQQRVLSARSATETALEEQNMSIYCNACRKQFGNQKAHDNHLNSKKHKESLARYERSAATSKEPVCVKSVVEPRPHPALAAAAAGKGRHAFTERANQMDCEDEDAVDDDDDDFEDIEEEEVDSDEWDKIPENPLTERDCLFCNHTSDDLVENLKHMSVAHSFFIPDTEYCTDIEGLLYYLGEKVANYFICLSCNDRGKTFYSLDAVRKHMVDKGHCQMLHEGVALAEYAEYYDYSSSYPDNKDGMDIDDEVVPDLLDGDEYQLVLPSGAVIGHRSLLRYYKQHLRPGRAVVLKKSDRKLHHVLSEYRALGWTQTQQQAAARKARDIHLMKRVQSKWQMKLGTKANKLQKHYRAQILV</sequence>
<dbReference type="InterPro" id="IPR003604">
    <property type="entry name" value="Matrin/U1-like-C_Znf_C2H2"/>
</dbReference>
<dbReference type="SMART" id="SM00355">
    <property type="entry name" value="ZnF_C2H2"/>
    <property type="match status" value="4"/>
</dbReference>
<evidence type="ECO:0000313" key="10">
    <source>
        <dbReference type="EMBL" id="EDW82617.1"/>
    </source>
</evidence>
<name>B4NCQ8_DROWI</name>
<dbReference type="PANTHER" id="PTHR13182">
    <property type="entry name" value="ZINC FINGER PROTEIN 622"/>
    <property type="match status" value="1"/>
</dbReference>
<dbReference type="STRING" id="7260.B4NCQ8"/>
<dbReference type="eggNOG" id="KOG2785">
    <property type="taxonomic scope" value="Eukaryota"/>
</dbReference>
<feature type="domain" description="C2H2-type" evidence="9">
    <location>
        <begin position="71"/>
        <end position="93"/>
    </location>
</feature>
<keyword evidence="4" id="KW-0479">Metal-binding</keyword>
<dbReference type="PhylomeDB" id="B4NCQ8"/>
<evidence type="ECO:0000256" key="5">
    <source>
        <dbReference type="ARBA" id="ARBA00022737"/>
    </source>
</evidence>
<evidence type="ECO:0000256" key="2">
    <source>
        <dbReference type="ARBA" id="ARBA00022490"/>
    </source>
</evidence>
<keyword evidence="11" id="KW-1185">Reference proteome</keyword>
<dbReference type="InterPro" id="IPR036236">
    <property type="entry name" value="Znf_C2H2_sf"/>
</dbReference>
<proteinExistence type="inferred from homology"/>
<dbReference type="PANTHER" id="PTHR13182:SF8">
    <property type="entry name" value="CYTOPLASMIC 60S SUBUNIT BIOGENESIS FACTOR ZNF622"/>
    <property type="match status" value="1"/>
</dbReference>
<keyword evidence="7" id="KW-0862">Zinc</keyword>
<reference evidence="10 11" key="1">
    <citation type="journal article" date="2007" name="Nature">
        <title>Evolution of genes and genomes on the Drosophila phylogeny.</title>
        <authorList>
            <consortium name="Drosophila 12 Genomes Consortium"/>
            <person name="Clark A.G."/>
            <person name="Eisen M.B."/>
            <person name="Smith D.R."/>
            <person name="Bergman C.M."/>
            <person name="Oliver B."/>
            <person name="Markow T.A."/>
            <person name="Kaufman T.C."/>
            <person name="Kellis M."/>
            <person name="Gelbart W."/>
            <person name="Iyer V.N."/>
            <person name="Pollard D.A."/>
            <person name="Sackton T.B."/>
            <person name="Larracuente A.M."/>
            <person name="Singh N.D."/>
            <person name="Abad J.P."/>
            <person name="Abt D.N."/>
            <person name="Adryan B."/>
            <person name="Aguade M."/>
            <person name="Akashi H."/>
            <person name="Anderson W.W."/>
            <person name="Aquadro C.F."/>
            <person name="Ardell D.H."/>
            <person name="Arguello R."/>
            <person name="Artieri C.G."/>
            <person name="Barbash D.A."/>
            <person name="Barker D."/>
            <person name="Barsanti P."/>
            <person name="Batterham P."/>
            <person name="Batzoglou S."/>
            <person name="Begun D."/>
            <person name="Bhutkar A."/>
            <person name="Blanco E."/>
            <person name="Bosak S.A."/>
            <person name="Bradley R.K."/>
            <person name="Brand A.D."/>
            <person name="Brent M.R."/>
            <person name="Brooks A.N."/>
            <person name="Brown R.H."/>
            <person name="Butlin R.K."/>
            <person name="Caggese C."/>
            <person name="Calvi B.R."/>
            <person name="Bernardo de Carvalho A."/>
            <person name="Caspi A."/>
            <person name="Castrezana S."/>
            <person name="Celniker S.E."/>
            <person name="Chang J.L."/>
            <person name="Chapple C."/>
            <person name="Chatterji S."/>
            <person name="Chinwalla A."/>
            <person name="Civetta A."/>
            <person name="Clifton S.W."/>
            <person name="Comeron J.M."/>
            <person name="Costello J.C."/>
            <person name="Coyne J.A."/>
            <person name="Daub J."/>
            <person name="David R.G."/>
            <person name="Delcher A.L."/>
            <person name="Delehaunty K."/>
            <person name="Do C.B."/>
            <person name="Ebling H."/>
            <person name="Edwards K."/>
            <person name="Eickbush T."/>
            <person name="Evans J.D."/>
            <person name="Filipski A."/>
            <person name="Findeiss S."/>
            <person name="Freyhult E."/>
            <person name="Fulton L."/>
            <person name="Fulton R."/>
            <person name="Garcia A.C."/>
            <person name="Gardiner A."/>
            <person name="Garfield D.A."/>
            <person name="Garvin B.E."/>
            <person name="Gibson G."/>
            <person name="Gilbert D."/>
            <person name="Gnerre S."/>
            <person name="Godfrey J."/>
            <person name="Good R."/>
            <person name="Gotea V."/>
            <person name="Gravely B."/>
            <person name="Greenberg A.J."/>
            <person name="Griffiths-Jones S."/>
            <person name="Gross S."/>
            <person name="Guigo R."/>
            <person name="Gustafson E.A."/>
            <person name="Haerty W."/>
            <person name="Hahn M.W."/>
            <person name="Halligan D.L."/>
            <person name="Halpern A.L."/>
            <person name="Halter G.M."/>
            <person name="Han M.V."/>
            <person name="Heger A."/>
            <person name="Hillier L."/>
            <person name="Hinrichs A.S."/>
            <person name="Holmes I."/>
            <person name="Hoskins R.A."/>
            <person name="Hubisz M.J."/>
            <person name="Hultmark D."/>
            <person name="Huntley M.A."/>
            <person name="Jaffe D.B."/>
            <person name="Jagadeeshan S."/>
            <person name="Jeck W.R."/>
            <person name="Johnson J."/>
            <person name="Jones C.D."/>
            <person name="Jordan W.C."/>
            <person name="Karpen G.H."/>
            <person name="Kataoka E."/>
            <person name="Keightley P.D."/>
            <person name="Kheradpour P."/>
            <person name="Kirkness E.F."/>
            <person name="Koerich L.B."/>
            <person name="Kristiansen K."/>
            <person name="Kudrna D."/>
            <person name="Kulathinal R.J."/>
            <person name="Kumar S."/>
            <person name="Kwok R."/>
            <person name="Lander E."/>
            <person name="Langley C.H."/>
            <person name="Lapoint R."/>
            <person name="Lazzaro B.P."/>
            <person name="Lee S.J."/>
            <person name="Levesque L."/>
            <person name="Li R."/>
            <person name="Lin C.F."/>
            <person name="Lin M.F."/>
            <person name="Lindblad-Toh K."/>
            <person name="Llopart A."/>
            <person name="Long M."/>
            <person name="Low L."/>
            <person name="Lozovsky E."/>
            <person name="Lu J."/>
            <person name="Luo M."/>
            <person name="Machado C.A."/>
            <person name="Makalowski W."/>
            <person name="Marzo M."/>
            <person name="Matsuda M."/>
            <person name="Matzkin L."/>
            <person name="McAllister B."/>
            <person name="McBride C.S."/>
            <person name="McKernan B."/>
            <person name="McKernan K."/>
            <person name="Mendez-Lago M."/>
            <person name="Minx P."/>
            <person name="Mollenhauer M.U."/>
            <person name="Montooth K."/>
            <person name="Mount S.M."/>
            <person name="Mu X."/>
            <person name="Myers E."/>
            <person name="Negre B."/>
            <person name="Newfeld S."/>
            <person name="Nielsen R."/>
            <person name="Noor M.A."/>
            <person name="O'Grady P."/>
            <person name="Pachter L."/>
            <person name="Papaceit M."/>
            <person name="Parisi M.J."/>
            <person name="Parisi M."/>
            <person name="Parts L."/>
            <person name="Pedersen J.S."/>
            <person name="Pesole G."/>
            <person name="Phillippy A.M."/>
            <person name="Ponting C.P."/>
            <person name="Pop M."/>
            <person name="Porcelli D."/>
            <person name="Powell J.R."/>
            <person name="Prohaska S."/>
            <person name="Pruitt K."/>
            <person name="Puig M."/>
            <person name="Quesneville H."/>
            <person name="Ram K.R."/>
            <person name="Rand D."/>
            <person name="Rasmussen M.D."/>
            <person name="Reed L.K."/>
            <person name="Reenan R."/>
            <person name="Reily A."/>
            <person name="Remington K.A."/>
            <person name="Rieger T.T."/>
            <person name="Ritchie M.G."/>
            <person name="Robin C."/>
            <person name="Rogers Y.H."/>
            <person name="Rohde C."/>
            <person name="Rozas J."/>
            <person name="Rubenfield M.J."/>
            <person name="Ruiz A."/>
            <person name="Russo S."/>
            <person name="Salzberg S.L."/>
            <person name="Sanchez-Gracia A."/>
            <person name="Saranga D.J."/>
            <person name="Sato H."/>
            <person name="Schaeffer S.W."/>
            <person name="Schatz M.C."/>
            <person name="Schlenke T."/>
            <person name="Schwartz R."/>
            <person name="Segarra C."/>
            <person name="Singh R.S."/>
            <person name="Sirot L."/>
            <person name="Sirota M."/>
            <person name="Sisneros N.B."/>
            <person name="Smith C.D."/>
            <person name="Smith T.F."/>
            <person name="Spieth J."/>
            <person name="Stage D.E."/>
            <person name="Stark A."/>
            <person name="Stephan W."/>
            <person name="Strausberg R.L."/>
            <person name="Strempel S."/>
            <person name="Sturgill D."/>
            <person name="Sutton G."/>
            <person name="Sutton G.G."/>
            <person name="Tao W."/>
            <person name="Teichmann S."/>
            <person name="Tobari Y.N."/>
            <person name="Tomimura Y."/>
            <person name="Tsolas J.M."/>
            <person name="Valente V.L."/>
            <person name="Venter E."/>
            <person name="Venter J.C."/>
            <person name="Vicario S."/>
            <person name="Vieira F.G."/>
            <person name="Vilella A.J."/>
            <person name="Villasante A."/>
            <person name="Walenz B."/>
            <person name="Wang J."/>
            <person name="Wasserman M."/>
            <person name="Watts T."/>
            <person name="Wilson D."/>
            <person name="Wilson R.K."/>
            <person name="Wing R.A."/>
            <person name="Wolfner M.F."/>
            <person name="Wong A."/>
            <person name="Wong G.K."/>
            <person name="Wu C.I."/>
            <person name="Wu G."/>
            <person name="Yamamoto D."/>
            <person name="Yang H.P."/>
            <person name="Yang S.P."/>
            <person name="Yorke J.A."/>
            <person name="Yoshida K."/>
            <person name="Zdobnov E."/>
            <person name="Zhang P."/>
            <person name="Zhang Y."/>
            <person name="Zimin A.V."/>
            <person name="Baldwin J."/>
            <person name="Abdouelleil A."/>
            <person name="Abdulkadir J."/>
            <person name="Abebe A."/>
            <person name="Abera B."/>
            <person name="Abreu J."/>
            <person name="Acer S.C."/>
            <person name="Aftuck L."/>
            <person name="Alexander A."/>
            <person name="An P."/>
            <person name="Anderson E."/>
            <person name="Anderson S."/>
            <person name="Arachi H."/>
            <person name="Azer M."/>
            <person name="Bachantsang P."/>
            <person name="Barry A."/>
            <person name="Bayul T."/>
            <person name="Berlin A."/>
            <person name="Bessette D."/>
            <person name="Bloom T."/>
            <person name="Blye J."/>
            <person name="Boguslavskiy L."/>
            <person name="Bonnet C."/>
            <person name="Boukhgalter B."/>
            <person name="Bourzgui I."/>
            <person name="Brown A."/>
            <person name="Cahill P."/>
            <person name="Channer S."/>
            <person name="Cheshatsang Y."/>
            <person name="Chuda L."/>
            <person name="Citroen M."/>
            <person name="Collymore A."/>
            <person name="Cooke P."/>
            <person name="Costello M."/>
            <person name="D'Aco K."/>
            <person name="Daza R."/>
            <person name="De Haan G."/>
            <person name="DeGray S."/>
            <person name="DeMaso C."/>
            <person name="Dhargay N."/>
            <person name="Dooley K."/>
            <person name="Dooley E."/>
            <person name="Doricent M."/>
            <person name="Dorje P."/>
            <person name="Dorjee K."/>
            <person name="Dupes A."/>
            <person name="Elong R."/>
            <person name="Falk J."/>
            <person name="Farina A."/>
            <person name="Faro S."/>
            <person name="Ferguson D."/>
            <person name="Fisher S."/>
            <person name="Foley C.D."/>
            <person name="Franke A."/>
            <person name="Friedrich D."/>
            <person name="Gadbois L."/>
            <person name="Gearin G."/>
            <person name="Gearin C.R."/>
            <person name="Giannoukos G."/>
            <person name="Goode T."/>
            <person name="Graham J."/>
            <person name="Grandbois E."/>
            <person name="Grewal S."/>
            <person name="Gyaltsen K."/>
            <person name="Hafez N."/>
            <person name="Hagos B."/>
            <person name="Hall J."/>
            <person name="Henson C."/>
            <person name="Hollinger A."/>
            <person name="Honan T."/>
            <person name="Huard M.D."/>
            <person name="Hughes L."/>
            <person name="Hurhula B."/>
            <person name="Husby M.E."/>
            <person name="Kamat A."/>
            <person name="Kanga B."/>
            <person name="Kashin S."/>
            <person name="Khazanovich D."/>
            <person name="Kisner P."/>
            <person name="Lance K."/>
            <person name="Lara M."/>
            <person name="Lee W."/>
            <person name="Lennon N."/>
            <person name="Letendre F."/>
            <person name="LeVine R."/>
            <person name="Lipovsky A."/>
            <person name="Liu X."/>
            <person name="Liu J."/>
            <person name="Liu S."/>
            <person name="Lokyitsang T."/>
            <person name="Lokyitsang Y."/>
            <person name="Lubonja R."/>
            <person name="Lui A."/>
            <person name="MacDonald P."/>
            <person name="Magnisalis V."/>
            <person name="Maru K."/>
            <person name="Matthews C."/>
            <person name="McCusker W."/>
            <person name="McDonough S."/>
            <person name="Mehta T."/>
            <person name="Meldrim J."/>
            <person name="Meneus L."/>
            <person name="Mihai O."/>
            <person name="Mihalev A."/>
            <person name="Mihova T."/>
            <person name="Mittelman R."/>
            <person name="Mlenga V."/>
            <person name="Montmayeur A."/>
            <person name="Mulrain L."/>
            <person name="Navidi A."/>
            <person name="Naylor J."/>
            <person name="Negash T."/>
            <person name="Nguyen T."/>
            <person name="Nguyen N."/>
            <person name="Nicol R."/>
            <person name="Norbu C."/>
            <person name="Norbu N."/>
            <person name="Novod N."/>
            <person name="O'Neill B."/>
            <person name="Osman S."/>
            <person name="Markiewicz E."/>
            <person name="Oyono O.L."/>
            <person name="Patti C."/>
            <person name="Phunkhang P."/>
            <person name="Pierre F."/>
            <person name="Priest M."/>
            <person name="Raghuraman S."/>
            <person name="Rege F."/>
            <person name="Reyes R."/>
            <person name="Rise C."/>
            <person name="Rogov P."/>
            <person name="Ross K."/>
            <person name="Ryan E."/>
            <person name="Settipalli S."/>
            <person name="Shea T."/>
            <person name="Sherpa N."/>
            <person name="Shi L."/>
            <person name="Shih D."/>
            <person name="Sparrow T."/>
            <person name="Spaulding J."/>
            <person name="Stalker J."/>
            <person name="Stange-Thomann N."/>
            <person name="Stavropoulos S."/>
            <person name="Stone C."/>
            <person name="Strader C."/>
            <person name="Tesfaye S."/>
            <person name="Thomson T."/>
            <person name="Thoulutsang Y."/>
            <person name="Thoulutsang D."/>
            <person name="Topham K."/>
            <person name="Topping I."/>
            <person name="Tsamla T."/>
            <person name="Vassiliev H."/>
            <person name="Vo A."/>
            <person name="Wangchuk T."/>
            <person name="Wangdi T."/>
            <person name="Weiand M."/>
            <person name="Wilkinson J."/>
            <person name="Wilson A."/>
            <person name="Yadav S."/>
            <person name="Young G."/>
            <person name="Yu Q."/>
            <person name="Zembek L."/>
            <person name="Zhong D."/>
            <person name="Zimmer A."/>
            <person name="Zwirko Z."/>
            <person name="Jaffe D.B."/>
            <person name="Alvarez P."/>
            <person name="Brockman W."/>
            <person name="Butler J."/>
            <person name="Chin C."/>
            <person name="Gnerre S."/>
            <person name="Grabherr M."/>
            <person name="Kleber M."/>
            <person name="Mauceli E."/>
            <person name="MacCallum I."/>
        </authorList>
    </citation>
    <scope>NUCLEOTIDE SEQUENCE [LARGE SCALE GENOMIC DNA]</scope>
    <source>
        <strain evidence="11">Tucson 14030-0811.24</strain>
    </source>
</reference>
<organism evidence="10 11">
    <name type="scientific">Drosophila willistoni</name>
    <name type="common">Fruit fly</name>
    <dbReference type="NCBI Taxonomy" id="7260"/>
    <lineage>
        <taxon>Eukaryota</taxon>
        <taxon>Metazoa</taxon>
        <taxon>Ecdysozoa</taxon>
        <taxon>Arthropoda</taxon>
        <taxon>Hexapoda</taxon>
        <taxon>Insecta</taxon>
        <taxon>Pterygota</taxon>
        <taxon>Neoptera</taxon>
        <taxon>Endopterygota</taxon>
        <taxon>Diptera</taxon>
        <taxon>Brachycera</taxon>
        <taxon>Muscomorpha</taxon>
        <taxon>Ephydroidea</taxon>
        <taxon>Drosophilidae</taxon>
        <taxon>Drosophila</taxon>
        <taxon>Sophophora</taxon>
    </lineage>
</organism>
<dbReference type="GO" id="GO:0008270">
    <property type="term" value="F:zinc ion binding"/>
    <property type="evidence" value="ECO:0007669"/>
    <property type="project" value="UniProtKB-KW"/>
</dbReference>
<dbReference type="SMR" id="B4NCQ8"/>
<dbReference type="Proteomes" id="UP000007798">
    <property type="component" value="Unassembled WGS sequence"/>
</dbReference>
<protein>
    <recommendedName>
        <fullName evidence="9">C2H2-type domain-containing protein</fullName>
    </recommendedName>
</protein>
<dbReference type="GO" id="GO:0042273">
    <property type="term" value="P:ribosomal large subunit biogenesis"/>
    <property type="evidence" value="ECO:0007669"/>
    <property type="project" value="TreeGrafter"/>
</dbReference>
<dbReference type="AlphaFoldDB" id="B4NCQ8"/>
<dbReference type="KEGG" id="dwi:6649011"/>
<dbReference type="InterPro" id="IPR040025">
    <property type="entry name" value="Znf622/Rei1/Reh1"/>
</dbReference>
<dbReference type="Gene3D" id="3.30.160.60">
    <property type="entry name" value="Classic Zinc Finger"/>
    <property type="match status" value="1"/>
</dbReference>
<dbReference type="PROSITE" id="PS00028">
    <property type="entry name" value="ZINC_FINGER_C2H2_1"/>
    <property type="match status" value="2"/>
</dbReference>
<dbReference type="EMBL" id="CH964239">
    <property type="protein sequence ID" value="EDW82617.1"/>
    <property type="molecule type" value="Genomic_DNA"/>
</dbReference>
<gene>
    <name evidence="10" type="primary">Dwil\GK25039</name>
    <name evidence="10" type="ORF">Dwil_GK25039</name>
</gene>
<dbReference type="GO" id="GO:0005737">
    <property type="term" value="C:cytoplasm"/>
    <property type="evidence" value="ECO:0007669"/>
    <property type="project" value="UniProtKB-SubCell"/>
</dbReference>
<evidence type="ECO:0000256" key="7">
    <source>
        <dbReference type="ARBA" id="ARBA00022833"/>
    </source>
</evidence>
<keyword evidence="6" id="KW-0863">Zinc-finger</keyword>
<feature type="domain" description="C2H2-type" evidence="9">
    <location>
        <begin position="6"/>
        <end position="28"/>
    </location>
</feature>
<dbReference type="InterPro" id="IPR041661">
    <property type="entry name" value="ZN622/Rei1/Reh1_Znf-C2H2"/>
</dbReference>
<dbReference type="SUPFAM" id="SSF57667">
    <property type="entry name" value="beta-beta-alpha zinc fingers"/>
    <property type="match status" value="2"/>
</dbReference>
<dbReference type="GO" id="GO:0003676">
    <property type="term" value="F:nucleic acid binding"/>
    <property type="evidence" value="ECO:0007669"/>
    <property type="project" value="InterPro"/>
</dbReference>
<dbReference type="SMART" id="SM00451">
    <property type="entry name" value="ZnF_U1"/>
    <property type="match status" value="2"/>
</dbReference>